<evidence type="ECO:0000256" key="4">
    <source>
        <dbReference type="ARBA" id="ARBA00022692"/>
    </source>
</evidence>
<feature type="transmembrane region" description="Helical" evidence="7">
    <location>
        <begin position="292"/>
        <end position="310"/>
    </location>
</feature>
<dbReference type="AlphaFoldDB" id="A0A087BMG0"/>
<feature type="transmembrane region" description="Helical" evidence="7">
    <location>
        <begin position="27"/>
        <end position="45"/>
    </location>
</feature>
<feature type="transmembrane region" description="Helical" evidence="7">
    <location>
        <begin position="57"/>
        <end position="74"/>
    </location>
</feature>
<dbReference type="STRING" id="1693.BMIN_0100"/>
<feature type="domain" description="EamA" evidence="8">
    <location>
        <begin position="176"/>
        <end position="306"/>
    </location>
</feature>
<dbReference type="Pfam" id="PF00892">
    <property type="entry name" value="EamA"/>
    <property type="match status" value="2"/>
</dbReference>
<dbReference type="InterPro" id="IPR037185">
    <property type="entry name" value="EmrE-like"/>
</dbReference>
<keyword evidence="4 7" id="KW-0812">Transmembrane</keyword>
<proteinExistence type="inferred from homology"/>
<evidence type="ECO:0000256" key="5">
    <source>
        <dbReference type="ARBA" id="ARBA00022989"/>
    </source>
</evidence>
<dbReference type="SUPFAM" id="SSF103481">
    <property type="entry name" value="Multidrug resistance efflux transporter EmrE"/>
    <property type="match status" value="2"/>
</dbReference>
<dbReference type="PANTHER" id="PTHR42920:SF5">
    <property type="entry name" value="EAMA DOMAIN-CONTAINING PROTEIN"/>
    <property type="match status" value="1"/>
</dbReference>
<evidence type="ECO:0000313" key="10">
    <source>
        <dbReference type="Proteomes" id="UP000029014"/>
    </source>
</evidence>
<feature type="transmembrane region" description="Helical" evidence="7">
    <location>
        <begin position="176"/>
        <end position="195"/>
    </location>
</feature>
<keyword evidence="5 7" id="KW-1133">Transmembrane helix</keyword>
<evidence type="ECO:0000256" key="6">
    <source>
        <dbReference type="ARBA" id="ARBA00023136"/>
    </source>
</evidence>
<feature type="transmembrane region" description="Helical" evidence="7">
    <location>
        <begin position="235"/>
        <end position="254"/>
    </location>
</feature>
<keyword evidence="6 7" id="KW-0472">Membrane</keyword>
<feature type="transmembrane region" description="Helical" evidence="7">
    <location>
        <begin position="202"/>
        <end position="223"/>
    </location>
</feature>
<dbReference type="InterPro" id="IPR000620">
    <property type="entry name" value="EamA_dom"/>
</dbReference>
<feature type="domain" description="EamA" evidence="8">
    <location>
        <begin position="30"/>
        <end position="157"/>
    </location>
</feature>
<protein>
    <submittedName>
        <fullName evidence="9">EamA-like transporter family protein</fullName>
    </submittedName>
</protein>
<evidence type="ECO:0000313" key="9">
    <source>
        <dbReference type="EMBL" id="KFI72210.1"/>
    </source>
</evidence>
<evidence type="ECO:0000256" key="2">
    <source>
        <dbReference type="ARBA" id="ARBA00007362"/>
    </source>
</evidence>
<dbReference type="eggNOG" id="COG0697">
    <property type="taxonomic scope" value="Bacteria"/>
</dbReference>
<keyword evidence="3" id="KW-1003">Cell membrane</keyword>
<evidence type="ECO:0000259" key="8">
    <source>
        <dbReference type="Pfam" id="PF00892"/>
    </source>
</evidence>
<keyword evidence="10" id="KW-1185">Reference proteome</keyword>
<feature type="transmembrane region" description="Helical" evidence="7">
    <location>
        <begin position="266"/>
        <end position="286"/>
    </location>
</feature>
<evidence type="ECO:0000256" key="1">
    <source>
        <dbReference type="ARBA" id="ARBA00004651"/>
    </source>
</evidence>
<reference evidence="9 10" key="1">
    <citation type="submission" date="2014-03" db="EMBL/GenBank/DDBJ databases">
        <title>Genomics of Bifidobacteria.</title>
        <authorList>
            <person name="Ventura M."/>
            <person name="Milani C."/>
            <person name="Lugli G.A."/>
        </authorList>
    </citation>
    <scope>NUCLEOTIDE SEQUENCE [LARGE SCALE GENOMIC DNA]</scope>
    <source>
        <strain evidence="9 10">LMG 11592</strain>
    </source>
</reference>
<evidence type="ECO:0000256" key="7">
    <source>
        <dbReference type="SAM" id="Phobius"/>
    </source>
</evidence>
<comment type="subcellular location">
    <subcellularLocation>
        <location evidence="1">Cell membrane</location>
        <topology evidence="1">Multi-pass membrane protein</topology>
    </subcellularLocation>
</comment>
<dbReference type="GO" id="GO:0005886">
    <property type="term" value="C:plasma membrane"/>
    <property type="evidence" value="ECO:0007669"/>
    <property type="project" value="UniProtKB-SubCell"/>
</dbReference>
<dbReference type="InterPro" id="IPR051258">
    <property type="entry name" value="Diverse_Substrate_Transporter"/>
</dbReference>
<comment type="similarity">
    <text evidence="2">Belongs to the EamA transporter family.</text>
</comment>
<comment type="caution">
    <text evidence="9">The sequence shown here is derived from an EMBL/GenBank/DDBJ whole genome shotgun (WGS) entry which is preliminary data.</text>
</comment>
<organism evidence="9 10">
    <name type="scientific">Bifidobacterium minimum</name>
    <dbReference type="NCBI Taxonomy" id="1693"/>
    <lineage>
        <taxon>Bacteria</taxon>
        <taxon>Bacillati</taxon>
        <taxon>Actinomycetota</taxon>
        <taxon>Actinomycetes</taxon>
        <taxon>Bifidobacteriales</taxon>
        <taxon>Bifidobacteriaceae</taxon>
        <taxon>Bifidobacterium</taxon>
    </lineage>
</organism>
<accession>A0A087BMG0</accession>
<feature type="transmembrane region" description="Helical" evidence="7">
    <location>
        <begin position="86"/>
        <end position="105"/>
    </location>
</feature>
<dbReference type="Proteomes" id="UP000029014">
    <property type="component" value="Unassembled WGS sequence"/>
</dbReference>
<evidence type="ECO:0000256" key="3">
    <source>
        <dbReference type="ARBA" id="ARBA00022475"/>
    </source>
</evidence>
<name>A0A087BMG0_9BIFI</name>
<dbReference type="EMBL" id="JGZD01000009">
    <property type="protein sequence ID" value="KFI72210.1"/>
    <property type="molecule type" value="Genomic_DNA"/>
</dbReference>
<dbReference type="PANTHER" id="PTHR42920">
    <property type="entry name" value="OS03G0707200 PROTEIN-RELATED"/>
    <property type="match status" value="1"/>
</dbReference>
<sequence>MTPMPTSAYPEETPTRTDRDQIARRRLSRFMLVAAAAIWGSTYTLSKEAIADISVQQLLAIRMFGGIVLMWIFFGKRIISTFTVASLRSGVIAGILYYGAFLLQTVGLRGMPPGRNAFLTASYCVLTPFLMWVFRKRAPGVQHIGASLLCLIGVGFVASSQSGGLASGTPHALSDAMTLLGAVGWALYFFLIAMASVRHDPITLTFIVFCSSFVLFLVGSLIWERQLPSLPLHSRTLWAVGILLLATFAAQVLQNLGIAGTSPNEASILLCTETLFTLILSILVYSERPTPVAAVGFALIFGSVMLSEIANR</sequence>
<feature type="transmembrane region" description="Helical" evidence="7">
    <location>
        <begin position="146"/>
        <end position="164"/>
    </location>
</feature>
<feature type="transmembrane region" description="Helical" evidence="7">
    <location>
        <begin position="117"/>
        <end position="134"/>
    </location>
</feature>
<gene>
    <name evidence="9" type="ORF">BMIN_0100</name>
</gene>